<dbReference type="PANTHER" id="PTHR30531:SF12">
    <property type="entry name" value="FLAGELLAR BIOSYNTHETIC PROTEIN FLHB"/>
    <property type="match status" value="1"/>
</dbReference>
<keyword evidence="3" id="KW-0472">Membrane</keyword>
<proteinExistence type="inferred from homology"/>
<feature type="transmembrane region" description="Helical" evidence="3">
    <location>
        <begin position="86"/>
        <end position="113"/>
    </location>
</feature>
<dbReference type="OrthoDB" id="9807950at2"/>
<dbReference type="GO" id="GO:0005886">
    <property type="term" value="C:plasma membrane"/>
    <property type="evidence" value="ECO:0007669"/>
    <property type="project" value="TreeGrafter"/>
</dbReference>
<accession>A0A5C6BVE2</accession>
<comment type="caution">
    <text evidence="4">The sequence shown here is derived from an EMBL/GenBank/DDBJ whole genome shotgun (WGS) entry which is preliminary data.</text>
</comment>
<evidence type="ECO:0000256" key="2">
    <source>
        <dbReference type="SAM" id="MobiDB-lite"/>
    </source>
</evidence>
<dbReference type="AlphaFoldDB" id="A0A5C6BVE2"/>
<dbReference type="Pfam" id="PF01312">
    <property type="entry name" value="Bac_export_2"/>
    <property type="match status" value="1"/>
</dbReference>
<feature type="region of interest" description="Disordered" evidence="2">
    <location>
        <begin position="1"/>
        <end position="25"/>
    </location>
</feature>
<keyword evidence="4" id="KW-0966">Cell projection</keyword>
<organism evidence="4 5">
    <name type="scientific">Allorhodopirellula heiligendammensis</name>
    <dbReference type="NCBI Taxonomy" id="2714739"/>
    <lineage>
        <taxon>Bacteria</taxon>
        <taxon>Pseudomonadati</taxon>
        <taxon>Planctomycetota</taxon>
        <taxon>Planctomycetia</taxon>
        <taxon>Pirellulales</taxon>
        <taxon>Pirellulaceae</taxon>
        <taxon>Allorhodopirellula</taxon>
    </lineage>
</organism>
<reference evidence="4 5" key="1">
    <citation type="journal article" date="2020" name="Antonie Van Leeuwenhoek">
        <title>Rhodopirellula heiligendammensis sp. nov., Rhodopirellula pilleata sp. nov., and Rhodopirellula solitaria sp. nov. isolated from natural or artificial marine surfaces in Northern Germany and California, USA, and emended description of the genus Rhodopirellula.</title>
        <authorList>
            <person name="Kallscheuer N."/>
            <person name="Wiegand S."/>
            <person name="Jogler M."/>
            <person name="Boedeker C."/>
            <person name="Peeters S.H."/>
            <person name="Rast P."/>
            <person name="Heuer A."/>
            <person name="Jetten M.S.M."/>
            <person name="Rohde M."/>
            <person name="Jogler C."/>
        </authorList>
    </citation>
    <scope>NUCLEOTIDE SEQUENCE [LARGE SCALE GENOMIC DNA]</scope>
    <source>
        <strain evidence="4 5">Poly21</strain>
    </source>
</reference>
<keyword evidence="3" id="KW-1133">Transmembrane helix</keyword>
<evidence type="ECO:0000256" key="1">
    <source>
        <dbReference type="ARBA" id="ARBA00010690"/>
    </source>
</evidence>
<evidence type="ECO:0000313" key="4">
    <source>
        <dbReference type="EMBL" id="TWU16250.1"/>
    </source>
</evidence>
<name>A0A5C6BVE2_9BACT</name>
<evidence type="ECO:0000313" key="5">
    <source>
        <dbReference type="Proteomes" id="UP000319908"/>
    </source>
</evidence>
<dbReference type="PRINTS" id="PR00950">
    <property type="entry name" value="TYPE3IMSPROT"/>
</dbReference>
<dbReference type="InterPro" id="IPR006135">
    <property type="entry name" value="T3SS_substrate_exporter"/>
</dbReference>
<dbReference type="RefSeq" id="WP_146407941.1">
    <property type="nucleotide sequence ID" value="NZ_SJPU01000002.1"/>
</dbReference>
<comment type="similarity">
    <text evidence="1">Belongs to the type III secretion exporter family.</text>
</comment>
<sequence>MSDGEKKHFATDRKRKQAREQGRVAKSQDLTSASLLLAAIGAMHYFGHTTSSILANGIEAGLSNATMRAYSPQDATHDLMRLCGQVAFAIAPLLLLMFVGAVAVNVTQVGLILSPEKLTPKLSNISPLSGAQRILSIRGIMRLLFGIIKVGVIVAVAYYALRAHQHRVIGMATMSVPQIASAMFDTLMGVCLWIGVALFILALLEWVFQKWQFEQDLMMTDQELRDEMKELEGDPRVTDRRREVSRQLAVDHVTQEVQTAHVVIIDPNDLVIAVRYDPATMATPTVVAKGDRMLGKKIHRLALQSGIFIAERKSLARFLYNSTDIGQPIPTAQYRAVAELLRDANAPTERSMS</sequence>
<dbReference type="GO" id="GO:0009306">
    <property type="term" value="P:protein secretion"/>
    <property type="evidence" value="ECO:0007669"/>
    <property type="project" value="InterPro"/>
</dbReference>
<dbReference type="PANTHER" id="PTHR30531">
    <property type="entry name" value="FLAGELLAR BIOSYNTHETIC PROTEIN FLHB"/>
    <property type="match status" value="1"/>
</dbReference>
<dbReference type="Gene3D" id="3.40.1690.10">
    <property type="entry name" value="secretion proteins EscU"/>
    <property type="match status" value="1"/>
</dbReference>
<dbReference type="InterPro" id="IPR029025">
    <property type="entry name" value="T3SS_substrate_exporter_C"/>
</dbReference>
<evidence type="ECO:0000256" key="3">
    <source>
        <dbReference type="SAM" id="Phobius"/>
    </source>
</evidence>
<dbReference type="Proteomes" id="UP000319908">
    <property type="component" value="Unassembled WGS sequence"/>
</dbReference>
<protein>
    <submittedName>
        <fullName evidence="4">Flagellar biosynthetic protein FlhB</fullName>
    </submittedName>
</protein>
<keyword evidence="5" id="KW-1185">Reference proteome</keyword>
<gene>
    <name evidence="4" type="primary">flhB</name>
    <name evidence="4" type="ORF">Poly21_34550</name>
</gene>
<keyword evidence="4" id="KW-0969">Cilium</keyword>
<feature type="transmembrane region" description="Helical" evidence="3">
    <location>
        <begin position="181"/>
        <end position="208"/>
    </location>
</feature>
<keyword evidence="4" id="KW-0282">Flagellum</keyword>
<keyword evidence="3" id="KW-0812">Transmembrane</keyword>
<dbReference type="EMBL" id="SJPU01000002">
    <property type="protein sequence ID" value="TWU16250.1"/>
    <property type="molecule type" value="Genomic_DNA"/>
</dbReference>
<feature type="transmembrane region" description="Helical" evidence="3">
    <location>
        <begin position="143"/>
        <end position="161"/>
    </location>
</feature>
<dbReference type="SUPFAM" id="SSF160544">
    <property type="entry name" value="EscU C-terminal domain-like"/>
    <property type="match status" value="1"/>
</dbReference>
<feature type="compositionally biased region" description="Basic and acidic residues" evidence="2">
    <location>
        <begin position="1"/>
        <end position="23"/>
    </location>
</feature>